<keyword evidence="3" id="KW-1185">Reference proteome</keyword>
<feature type="region of interest" description="Disordered" evidence="1">
    <location>
        <begin position="86"/>
        <end position="161"/>
    </location>
</feature>
<dbReference type="STRING" id="1432307.W9C4I7"/>
<dbReference type="Proteomes" id="UP000019487">
    <property type="component" value="Unassembled WGS sequence"/>
</dbReference>
<gene>
    <name evidence="2" type="ORF">SBOR_10135</name>
</gene>
<feature type="compositionally biased region" description="Low complexity" evidence="1">
    <location>
        <begin position="107"/>
        <end position="117"/>
    </location>
</feature>
<evidence type="ECO:0000313" key="3">
    <source>
        <dbReference type="Proteomes" id="UP000019487"/>
    </source>
</evidence>
<accession>W9C4I7</accession>
<dbReference type="AlphaFoldDB" id="W9C4I7"/>
<sequence>MEKAEVLRTEILDRFSAEDDLEYDPLGDQWEGSRHLPWNSRLTLEEVEASVIGVSSTSPGTDQVTEKGHDIRKVMETHYSALLYRKRPGKNNRQTTRLDSPEARHYQPPTQQSPTQTLHNGPGSVFHTRCGNSTSGREESDHSHHGRTRRLRRTAQKTTPC</sequence>
<organism evidence="2 3">
    <name type="scientific">Sclerotinia borealis (strain F-4128)</name>
    <dbReference type="NCBI Taxonomy" id="1432307"/>
    <lineage>
        <taxon>Eukaryota</taxon>
        <taxon>Fungi</taxon>
        <taxon>Dikarya</taxon>
        <taxon>Ascomycota</taxon>
        <taxon>Pezizomycotina</taxon>
        <taxon>Leotiomycetes</taxon>
        <taxon>Helotiales</taxon>
        <taxon>Sclerotiniaceae</taxon>
        <taxon>Sclerotinia</taxon>
    </lineage>
</organism>
<comment type="caution">
    <text evidence="2">The sequence shown here is derived from an EMBL/GenBank/DDBJ whole genome shotgun (WGS) entry which is preliminary data.</text>
</comment>
<protein>
    <submittedName>
        <fullName evidence="2">Uncharacterized protein</fullName>
    </submittedName>
</protein>
<evidence type="ECO:0000256" key="1">
    <source>
        <dbReference type="SAM" id="MobiDB-lite"/>
    </source>
</evidence>
<dbReference type="EMBL" id="AYSA01000977">
    <property type="protein sequence ID" value="ESZ89480.1"/>
    <property type="molecule type" value="Genomic_DNA"/>
</dbReference>
<dbReference type="HOGENOM" id="CLU_1644710_0_0_1"/>
<proteinExistence type="predicted"/>
<reference evidence="2 3" key="1">
    <citation type="journal article" date="2014" name="Genome Announc.">
        <title>Draft genome sequence of Sclerotinia borealis, a psychrophilic plant pathogenic fungus.</title>
        <authorList>
            <person name="Mardanov A.V."/>
            <person name="Beletsky A.V."/>
            <person name="Kadnikov V.V."/>
            <person name="Ignatov A.N."/>
            <person name="Ravin N.V."/>
        </authorList>
    </citation>
    <scope>NUCLEOTIDE SEQUENCE [LARGE SCALE GENOMIC DNA]</scope>
    <source>
        <strain evidence="3">F-4157</strain>
    </source>
</reference>
<feature type="compositionally biased region" description="Basic residues" evidence="1">
    <location>
        <begin position="144"/>
        <end position="155"/>
    </location>
</feature>
<dbReference type="OrthoDB" id="3527090at2759"/>
<name>W9C4I7_SCLBF</name>
<evidence type="ECO:0000313" key="2">
    <source>
        <dbReference type="EMBL" id="ESZ89480.1"/>
    </source>
</evidence>